<comment type="caution">
    <text evidence="2">The sequence shown here is derived from an EMBL/GenBank/DDBJ whole genome shotgun (WGS) entry which is preliminary data.</text>
</comment>
<dbReference type="Proteomes" id="UP000257131">
    <property type="component" value="Unassembled WGS sequence"/>
</dbReference>
<keyword evidence="1" id="KW-0472">Membrane</keyword>
<keyword evidence="1" id="KW-0812">Transmembrane</keyword>
<dbReference type="EMBL" id="QOHR01000012">
    <property type="protein sequence ID" value="REC56307.1"/>
    <property type="molecule type" value="Genomic_DNA"/>
</dbReference>
<evidence type="ECO:0000256" key="1">
    <source>
        <dbReference type="SAM" id="Phobius"/>
    </source>
</evidence>
<name>A0A3D9BS47_9RHOB</name>
<evidence type="ECO:0000313" key="3">
    <source>
        <dbReference type="Proteomes" id="UP000257131"/>
    </source>
</evidence>
<sequence length="91" mass="9441">MLFTLIVAAAAGAATPYIEDRVTEAMARALGEARMPDAAGRRVAAFAAALFAASVLLVLVMDEVSPVLVVLGGAIGVFQNELRGAVADRRR</sequence>
<reference evidence="2 3" key="1">
    <citation type="journal article" date="2017" name="Int. J. Syst. Evol. Microbiol.">
        <title>Rhodosalinus sediminis gen. nov., sp. nov., isolated from marine saltern.</title>
        <authorList>
            <person name="Guo L.Y."/>
            <person name="Ling S.K."/>
            <person name="Li C.M."/>
            <person name="Chen G.J."/>
            <person name="Du Z.J."/>
        </authorList>
    </citation>
    <scope>NUCLEOTIDE SEQUENCE [LARGE SCALE GENOMIC DNA]</scope>
    <source>
        <strain evidence="2 3">WDN1C137</strain>
    </source>
</reference>
<organism evidence="2 3">
    <name type="scientific">Rhodosalinus sediminis</name>
    <dbReference type="NCBI Taxonomy" id="1940533"/>
    <lineage>
        <taxon>Bacteria</taxon>
        <taxon>Pseudomonadati</taxon>
        <taxon>Pseudomonadota</taxon>
        <taxon>Alphaproteobacteria</taxon>
        <taxon>Rhodobacterales</taxon>
        <taxon>Paracoccaceae</taxon>
        <taxon>Rhodosalinus</taxon>
    </lineage>
</organism>
<dbReference type="AlphaFoldDB" id="A0A3D9BS47"/>
<dbReference type="OrthoDB" id="7875774at2"/>
<keyword evidence="1" id="KW-1133">Transmembrane helix</keyword>
<accession>A0A3D9BS47</accession>
<feature type="transmembrane region" description="Helical" evidence="1">
    <location>
        <begin position="43"/>
        <end position="61"/>
    </location>
</feature>
<evidence type="ECO:0000313" key="2">
    <source>
        <dbReference type="EMBL" id="REC56307.1"/>
    </source>
</evidence>
<gene>
    <name evidence="2" type="ORF">DRV84_09690</name>
</gene>
<keyword evidence="3" id="KW-1185">Reference proteome</keyword>
<dbReference type="RefSeq" id="WP_115979816.1">
    <property type="nucleotide sequence ID" value="NZ_CAJXNW010000123.1"/>
</dbReference>
<proteinExistence type="predicted"/>
<protein>
    <submittedName>
        <fullName evidence="2">Uncharacterized protein</fullName>
    </submittedName>
</protein>